<dbReference type="AlphaFoldDB" id="A0A1M5RW85"/>
<accession>A0A1M5RW85</accession>
<sequence length="175" mass="20521">MRTFFWGFLLIVFSFIVLTVFLVISNKDMEIVEIQSPPLFVFKNPFLDHIQKIKTEFVLQKVLSETSIYGNGKFLLSSLGKVREVKYYFDTTKSDYYFVEFSKRYWWGSKKFSYLSFRGNEFYYVPHVVLSETDEKNFGKALLRALTGDSVSISSEDVKSKIKMLILKKYGVVIK</sequence>
<name>A0A1M5RW85_9BACT</name>
<keyword evidence="1" id="KW-0472">Membrane</keyword>
<gene>
    <name evidence="2" type="ORF">SAMN02745199_0661</name>
</gene>
<dbReference type="STRING" id="1123380.SAMN02745199_0661"/>
<dbReference type="Proteomes" id="UP000242592">
    <property type="component" value="Unassembled WGS sequence"/>
</dbReference>
<reference evidence="3" key="1">
    <citation type="submission" date="2016-11" db="EMBL/GenBank/DDBJ databases">
        <authorList>
            <person name="Varghese N."/>
            <person name="Submissions S."/>
        </authorList>
    </citation>
    <scope>NUCLEOTIDE SEQUENCE [LARGE SCALE GENOMIC DNA]</scope>
    <source>
        <strain evidence="3">DSM 15807</strain>
    </source>
</reference>
<feature type="transmembrane region" description="Helical" evidence="1">
    <location>
        <begin position="6"/>
        <end position="24"/>
    </location>
</feature>
<evidence type="ECO:0000313" key="2">
    <source>
        <dbReference type="EMBL" id="SHH30587.1"/>
    </source>
</evidence>
<evidence type="ECO:0000313" key="3">
    <source>
        <dbReference type="Proteomes" id="UP000242592"/>
    </source>
</evidence>
<protein>
    <submittedName>
        <fullName evidence="2">Uncharacterized protein</fullName>
    </submittedName>
</protein>
<proteinExistence type="predicted"/>
<dbReference type="EMBL" id="FQXN01000002">
    <property type="protein sequence ID" value="SHH30587.1"/>
    <property type="molecule type" value="Genomic_DNA"/>
</dbReference>
<keyword evidence="1" id="KW-1133">Transmembrane helix</keyword>
<keyword evidence="1" id="KW-0812">Transmembrane</keyword>
<organism evidence="2 3">
    <name type="scientific">Thermosipho atlanticus DSM 15807</name>
    <dbReference type="NCBI Taxonomy" id="1123380"/>
    <lineage>
        <taxon>Bacteria</taxon>
        <taxon>Thermotogati</taxon>
        <taxon>Thermotogota</taxon>
        <taxon>Thermotogae</taxon>
        <taxon>Thermotogales</taxon>
        <taxon>Fervidobacteriaceae</taxon>
        <taxon>Thermosipho</taxon>
    </lineage>
</organism>
<evidence type="ECO:0000256" key="1">
    <source>
        <dbReference type="SAM" id="Phobius"/>
    </source>
</evidence>
<keyword evidence="3" id="KW-1185">Reference proteome</keyword>